<gene>
    <name evidence="9" type="ORF">A3K49_01685</name>
</gene>
<comment type="caution">
    <text evidence="9">The sequence shown here is derived from an EMBL/GenBank/DDBJ whole genome shotgun (WGS) entry which is preliminary data.</text>
</comment>
<dbReference type="EMBL" id="MEUG01000001">
    <property type="protein sequence ID" value="OGC27712.1"/>
    <property type="molecule type" value="Genomic_DNA"/>
</dbReference>
<evidence type="ECO:0000256" key="7">
    <source>
        <dbReference type="PROSITE-ProRule" id="PRU00339"/>
    </source>
</evidence>
<dbReference type="GO" id="GO:0003755">
    <property type="term" value="F:peptidyl-prolyl cis-trans isomerase activity"/>
    <property type="evidence" value="ECO:0007669"/>
    <property type="project" value="UniProtKB-KW"/>
</dbReference>
<keyword evidence="4 6" id="KW-0697">Rotamase</keyword>
<dbReference type="EC" id="5.2.1.8" evidence="2"/>
<evidence type="ECO:0000256" key="3">
    <source>
        <dbReference type="ARBA" id="ARBA00022729"/>
    </source>
</evidence>
<evidence type="ECO:0000256" key="6">
    <source>
        <dbReference type="PROSITE-ProRule" id="PRU00278"/>
    </source>
</evidence>
<comment type="catalytic activity">
    <reaction evidence="1">
        <text>[protein]-peptidylproline (omega=180) = [protein]-peptidylproline (omega=0)</text>
        <dbReference type="Rhea" id="RHEA:16237"/>
        <dbReference type="Rhea" id="RHEA-COMP:10747"/>
        <dbReference type="Rhea" id="RHEA-COMP:10748"/>
        <dbReference type="ChEBI" id="CHEBI:83833"/>
        <dbReference type="ChEBI" id="CHEBI:83834"/>
        <dbReference type="EC" id="5.2.1.8"/>
    </reaction>
</comment>
<dbReference type="InterPro" id="IPR046357">
    <property type="entry name" value="PPIase_dom_sf"/>
</dbReference>
<evidence type="ECO:0000256" key="5">
    <source>
        <dbReference type="ARBA" id="ARBA00023235"/>
    </source>
</evidence>
<proteinExistence type="predicted"/>
<dbReference type="PROSITE" id="PS01096">
    <property type="entry name" value="PPIC_PPIASE_1"/>
    <property type="match status" value="1"/>
</dbReference>
<dbReference type="InterPro" id="IPR027304">
    <property type="entry name" value="Trigger_fact/SurA_dom_sf"/>
</dbReference>
<keyword evidence="7" id="KW-0802">TPR repeat</keyword>
<evidence type="ECO:0000256" key="2">
    <source>
        <dbReference type="ARBA" id="ARBA00013194"/>
    </source>
</evidence>
<evidence type="ECO:0000256" key="4">
    <source>
        <dbReference type="ARBA" id="ARBA00023110"/>
    </source>
</evidence>
<dbReference type="PROSITE" id="PS50198">
    <property type="entry name" value="PPIC_PPIASE_2"/>
    <property type="match status" value="1"/>
</dbReference>
<dbReference type="Pfam" id="PF13616">
    <property type="entry name" value="Rotamase_3"/>
    <property type="match status" value="1"/>
</dbReference>
<evidence type="ECO:0000256" key="1">
    <source>
        <dbReference type="ARBA" id="ARBA00000971"/>
    </source>
</evidence>
<dbReference type="AlphaFoldDB" id="A0A1F4T4N0"/>
<feature type="repeat" description="TPR" evidence="7">
    <location>
        <begin position="323"/>
        <end position="356"/>
    </location>
</feature>
<keyword evidence="3" id="KW-0732">Signal</keyword>
<evidence type="ECO:0000259" key="8">
    <source>
        <dbReference type="PROSITE" id="PS50198"/>
    </source>
</evidence>
<dbReference type="SUPFAM" id="SSF109998">
    <property type="entry name" value="Triger factor/SurA peptide-binding domain-like"/>
    <property type="match status" value="1"/>
</dbReference>
<dbReference type="Gene3D" id="1.10.4030.10">
    <property type="entry name" value="Porin chaperone SurA, peptide-binding domain"/>
    <property type="match status" value="1"/>
</dbReference>
<keyword evidence="5 6" id="KW-0413">Isomerase</keyword>
<dbReference type="PROSITE" id="PS50005">
    <property type="entry name" value="TPR"/>
    <property type="match status" value="2"/>
</dbReference>
<dbReference type="Proteomes" id="UP000178602">
    <property type="component" value="Unassembled WGS sequence"/>
</dbReference>
<dbReference type="Gene3D" id="3.10.50.40">
    <property type="match status" value="1"/>
</dbReference>
<dbReference type="Pfam" id="PF13624">
    <property type="entry name" value="SurA_N_3"/>
    <property type="match status" value="1"/>
</dbReference>
<dbReference type="Pfam" id="PF13181">
    <property type="entry name" value="TPR_8"/>
    <property type="match status" value="1"/>
</dbReference>
<dbReference type="SMART" id="SM00028">
    <property type="entry name" value="TPR"/>
    <property type="match status" value="3"/>
</dbReference>
<feature type="domain" description="PpiC" evidence="8">
    <location>
        <begin position="158"/>
        <end position="248"/>
    </location>
</feature>
<dbReference type="InterPro" id="IPR023058">
    <property type="entry name" value="PPIase_PpiC_CS"/>
</dbReference>
<dbReference type="Gene3D" id="1.25.40.10">
    <property type="entry name" value="Tetratricopeptide repeat domain"/>
    <property type="match status" value="1"/>
</dbReference>
<dbReference type="InterPro" id="IPR050245">
    <property type="entry name" value="PrsA_foldase"/>
</dbReference>
<organism evidence="9 10">
    <name type="scientific">candidate division WOR-1 bacterium RIFOXYC12_FULL_54_18</name>
    <dbReference type="NCBI Taxonomy" id="1802584"/>
    <lineage>
        <taxon>Bacteria</taxon>
        <taxon>Bacillati</taxon>
        <taxon>Saganbacteria</taxon>
    </lineage>
</organism>
<protein>
    <recommendedName>
        <fullName evidence="2">peptidylprolyl isomerase</fullName>
        <ecNumber evidence="2">5.2.1.8</ecNumber>
    </recommendedName>
</protein>
<evidence type="ECO:0000313" key="9">
    <source>
        <dbReference type="EMBL" id="OGC27712.1"/>
    </source>
</evidence>
<dbReference type="SUPFAM" id="SSF54534">
    <property type="entry name" value="FKBP-like"/>
    <property type="match status" value="1"/>
</dbReference>
<evidence type="ECO:0000313" key="10">
    <source>
        <dbReference type="Proteomes" id="UP000178602"/>
    </source>
</evidence>
<dbReference type="PANTHER" id="PTHR47245">
    <property type="entry name" value="PEPTIDYLPROLYL ISOMERASE"/>
    <property type="match status" value="1"/>
</dbReference>
<dbReference type="InterPro" id="IPR000297">
    <property type="entry name" value="PPIase_PpiC"/>
</dbReference>
<sequence length="436" mass="48503">MITVAVVFIGSMFYGLSFSRFNDEGPKKPSGLASVNGEEISLQRYRELINRLAQNSGKQVSARDLPFIETMALGQTIDFTIMLQDARKKVRVSGSEIDSVLDNIQAQNKIANRGDLEKALKSSGFTLGSFRDFIRDDILVQKMQMKLREGVSVMPDDLREVRASHILVKEEDNAKLIMAKIKKGDDFAKLAKEFSIDQGSAVKGGDLGYFSTGMMVKPFEQAAFSLKNGEVSGIVKSQFGYHIIKVVDSRLRKIDSAKGNIDEILLQQKQQAGFNQWRGELQAKAKVEIKEPTLLAHSYRNQGKMAEAIAEYKKAVIFNPANAYLHVFLGDTYMTMGQKDQALASYEDAVRTEGGNPDLYLILGSALDKMGKKEEAGKQYKKASLIAGDDKALHENLLKVFQELKLPTEAARERAELARIAKKEKFEKELSSPAVK</sequence>
<feature type="repeat" description="TPR" evidence="7">
    <location>
        <begin position="289"/>
        <end position="322"/>
    </location>
</feature>
<dbReference type="Pfam" id="PF13414">
    <property type="entry name" value="TPR_11"/>
    <property type="match status" value="1"/>
</dbReference>
<accession>A0A1F4T4N0</accession>
<dbReference type="PANTHER" id="PTHR47245:SF1">
    <property type="entry name" value="FOLDASE PROTEIN PRSA"/>
    <property type="match status" value="1"/>
</dbReference>
<name>A0A1F4T4N0_UNCSA</name>
<dbReference type="InterPro" id="IPR011990">
    <property type="entry name" value="TPR-like_helical_dom_sf"/>
</dbReference>
<dbReference type="SUPFAM" id="SSF48452">
    <property type="entry name" value="TPR-like"/>
    <property type="match status" value="1"/>
</dbReference>
<dbReference type="InterPro" id="IPR019734">
    <property type="entry name" value="TPR_rpt"/>
</dbReference>
<reference evidence="9 10" key="1">
    <citation type="journal article" date="2016" name="Nat. Commun.">
        <title>Thousands of microbial genomes shed light on interconnected biogeochemical processes in an aquifer system.</title>
        <authorList>
            <person name="Anantharaman K."/>
            <person name="Brown C.T."/>
            <person name="Hug L.A."/>
            <person name="Sharon I."/>
            <person name="Castelle C.J."/>
            <person name="Probst A.J."/>
            <person name="Thomas B.C."/>
            <person name="Singh A."/>
            <person name="Wilkins M.J."/>
            <person name="Karaoz U."/>
            <person name="Brodie E.L."/>
            <person name="Williams K.H."/>
            <person name="Hubbard S.S."/>
            <person name="Banfield J.F."/>
        </authorList>
    </citation>
    <scope>NUCLEOTIDE SEQUENCE [LARGE SCALE GENOMIC DNA]</scope>
</reference>